<dbReference type="AlphaFoldDB" id="A0A0D8HDJ8"/>
<proteinExistence type="predicted"/>
<comment type="caution">
    <text evidence="1">The sequence shown here is derived from an EMBL/GenBank/DDBJ whole genome shotgun (WGS) entry which is preliminary data.</text>
</comment>
<protein>
    <submittedName>
        <fullName evidence="1">Uncharacterized protein</fullName>
    </submittedName>
</protein>
<gene>
    <name evidence="1" type="ORF">AXFE_31610</name>
</gene>
<dbReference type="Proteomes" id="UP000032360">
    <property type="component" value="Unassembled WGS sequence"/>
</dbReference>
<evidence type="ECO:0000313" key="2">
    <source>
        <dbReference type="Proteomes" id="UP000032360"/>
    </source>
</evidence>
<accession>A0A0D8HDJ8</accession>
<evidence type="ECO:0000313" key="1">
    <source>
        <dbReference type="EMBL" id="KJF16008.1"/>
    </source>
</evidence>
<organism evidence="1 2">
    <name type="scientific">Acidithrix ferrooxidans</name>
    <dbReference type="NCBI Taxonomy" id="1280514"/>
    <lineage>
        <taxon>Bacteria</taxon>
        <taxon>Bacillati</taxon>
        <taxon>Actinomycetota</taxon>
        <taxon>Acidimicrobiia</taxon>
        <taxon>Acidimicrobiales</taxon>
        <taxon>Acidimicrobiaceae</taxon>
        <taxon>Acidithrix</taxon>
    </lineage>
</organism>
<dbReference type="OrthoDB" id="5188601at2"/>
<reference evidence="1 2" key="1">
    <citation type="submission" date="2015-01" db="EMBL/GenBank/DDBJ databases">
        <title>Draft genome of the acidophilic iron oxidizer Acidithrix ferrooxidans strain Py-F3.</title>
        <authorList>
            <person name="Poehlein A."/>
            <person name="Eisen S."/>
            <person name="Schloemann M."/>
            <person name="Johnson B.D."/>
            <person name="Daniel R."/>
            <person name="Muehling M."/>
        </authorList>
    </citation>
    <scope>NUCLEOTIDE SEQUENCE [LARGE SCALE GENOMIC DNA]</scope>
    <source>
        <strain evidence="1 2">Py-F3</strain>
    </source>
</reference>
<dbReference type="EMBL" id="JXYS01000104">
    <property type="protein sequence ID" value="KJF16008.1"/>
    <property type="molecule type" value="Genomic_DNA"/>
</dbReference>
<sequence>MSYVENEIDSPPLASARIVYLGPVAPHWEVYHTGGERKVVDLFRQRVLARLMLLPPHDPQFKRNRERIVKDSEIERVTLVWDLGTGDD</sequence>
<name>A0A0D8HDJ8_9ACTN</name>
<dbReference type="RefSeq" id="WP_052606831.1">
    <property type="nucleotide sequence ID" value="NZ_JXYS01000104.1"/>
</dbReference>
<keyword evidence="2" id="KW-1185">Reference proteome</keyword>